<name>A0ABS4GPV1_9BACL</name>
<accession>A0ABS4GPV1</accession>
<proteinExistence type="predicted"/>
<dbReference type="EMBL" id="JAGGKT010000006">
    <property type="protein sequence ID" value="MBP1932294.1"/>
    <property type="molecule type" value="Genomic_DNA"/>
</dbReference>
<gene>
    <name evidence="1" type="ORF">J2Z37_002295</name>
</gene>
<organism evidence="1 2">
    <name type="scientific">Ammoniphilus resinae</name>
    <dbReference type="NCBI Taxonomy" id="861532"/>
    <lineage>
        <taxon>Bacteria</taxon>
        <taxon>Bacillati</taxon>
        <taxon>Bacillota</taxon>
        <taxon>Bacilli</taxon>
        <taxon>Bacillales</taxon>
        <taxon>Paenibacillaceae</taxon>
        <taxon>Aneurinibacillus group</taxon>
        <taxon>Ammoniphilus</taxon>
    </lineage>
</organism>
<keyword evidence="2" id="KW-1185">Reference proteome</keyword>
<comment type="caution">
    <text evidence="1">The sequence shown here is derived from an EMBL/GenBank/DDBJ whole genome shotgun (WGS) entry which is preliminary data.</text>
</comment>
<reference evidence="1 2" key="1">
    <citation type="submission" date="2021-03" db="EMBL/GenBank/DDBJ databases">
        <title>Genomic Encyclopedia of Type Strains, Phase IV (KMG-IV): sequencing the most valuable type-strain genomes for metagenomic binning, comparative biology and taxonomic classification.</title>
        <authorList>
            <person name="Goeker M."/>
        </authorList>
    </citation>
    <scope>NUCLEOTIDE SEQUENCE [LARGE SCALE GENOMIC DNA]</scope>
    <source>
        <strain evidence="1 2">DSM 24738</strain>
    </source>
</reference>
<sequence>MFSIREFIDFMKGKFDVAVEINAVGEEAVLLYHEEVDENLIPQEILTYLPNPIQFNIYSINDEYEWIVGVALAADTYDPLYLVCLKDGERVYQTINGLDKVEMHKEEMTLRCGRK</sequence>
<protein>
    <submittedName>
        <fullName evidence="1">Uncharacterized protein</fullName>
    </submittedName>
</protein>
<dbReference type="Proteomes" id="UP001519343">
    <property type="component" value="Unassembled WGS sequence"/>
</dbReference>
<evidence type="ECO:0000313" key="2">
    <source>
        <dbReference type="Proteomes" id="UP001519343"/>
    </source>
</evidence>
<evidence type="ECO:0000313" key="1">
    <source>
        <dbReference type="EMBL" id="MBP1932294.1"/>
    </source>
</evidence>